<name>A0A2V3II92_9FLOR</name>
<evidence type="ECO:0000256" key="2">
    <source>
        <dbReference type="ARBA" id="ARBA00009160"/>
    </source>
</evidence>
<comment type="caution">
    <text evidence="6">The sequence shown here is derived from an EMBL/GenBank/DDBJ whole genome shotgun (WGS) entry which is preliminary data.</text>
</comment>
<reference evidence="6 7" key="1">
    <citation type="journal article" date="2018" name="Mol. Biol. Evol.">
        <title>Analysis of the draft genome of the red seaweed Gracilariopsis chorda provides insights into genome size evolution in Rhodophyta.</title>
        <authorList>
            <person name="Lee J."/>
            <person name="Yang E.C."/>
            <person name="Graf L."/>
            <person name="Yang J.H."/>
            <person name="Qiu H."/>
            <person name="Zel Zion U."/>
            <person name="Chan C.X."/>
            <person name="Stephens T.G."/>
            <person name="Weber A.P.M."/>
            <person name="Boo G.H."/>
            <person name="Boo S.M."/>
            <person name="Kim K.M."/>
            <person name="Shin Y."/>
            <person name="Jung M."/>
            <person name="Lee S.J."/>
            <person name="Yim H.S."/>
            <person name="Lee J.H."/>
            <person name="Bhattacharya D."/>
            <person name="Yoon H.S."/>
        </authorList>
    </citation>
    <scope>NUCLEOTIDE SEQUENCE [LARGE SCALE GENOMIC DNA]</scope>
    <source>
        <strain evidence="6 7">SKKU-2015</strain>
        <tissue evidence="6">Whole body</tissue>
    </source>
</reference>
<keyword evidence="7" id="KW-1185">Reference proteome</keyword>
<evidence type="ECO:0000256" key="3">
    <source>
        <dbReference type="ARBA" id="ARBA00022692"/>
    </source>
</evidence>
<dbReference type="Pfam" id="PF04930">
    <property type="entry name" value="FUN14"/>
    <property type="match status" value="1"/>
</dbReference>
<evidence type="ECO:0000313" key="6">
    <source>
        <dbReference type="EMBL" id="PXF41743.1"/>
    </source>
</evidence>
<evidence type="ECO:0000256" key="5">
    <source>
        <dbReference type="ARBA" id="ARBA00023136"/>
    </source>
</evidence>
<proteinExistence type="inferred from homology"/>
<keyword evidence="5" id="KW-0472">Membrane</keyword>
<organism evidence="6 7">
    <name type="scientific">Gracilariopsis chorda</name>
    <dbReference type="NCBI Taxonomy" id="448386"/>
    <lineage>
        <taxon>Eukaryota</taxon>
        <taxon>Rhodophyta</taxon>
        <taxon>Florideophyceae</taxon>
        <taxon>Rhodymeniophycidae</taxon>
        <taxon>Gracilariales</taxon>
        <taxon>Gracilariaceae</taxon>
        <taxon>Gracilariopsis</taxon>
    </lineage>
</organism>
<comment type="similarity">
    <text evidence="2">Belongs to the FUN14 family.</text>
</comment>
<sequence>MAAPLAYRWRPLRDMSRLVLCFQPPAAAHSPRICRRAARPKPVLSADASEFFRNTLASATANQLTVGSVLGFATGYATKRVGQLLLVLIGCELVALQLMAQRSWIVVNWQLISRDLSPHVEQDRFDRVMEAIKLKMPFAGAFTASFYAGFRWT</sequence>
<dbReference type="GO" id="GO:0016020">
    <property type="term" value="C:membrane"/>
    <property type="evidence" value="ECO:0007669"/>
    <property type="project" value="UniProtKB-SubCell"/>
</dbReference>
<evidence type="ECO:0000256" key="4">
    <source>
        <dbReference type="ARBA" id="ARBA00022989"/>
    </source>
</evidence>
<dbReference type="AlphaFoldDB" id="A0A2V3II92"/>
<dbReference type="EMBL" id="NBIV01000198">
    <property type="protein sequence ID" value="PXF41743.1"/>
    <property type="molecule type" value="Genomic_DNA"/>
</dbReference>
<accession>A0A2V3II92</accession>
<keyword evidence="3" id="KW-0812">Transmembrane</keyword>
<protein>
    <submittedName>
        <fullName evidence="6">FUN14 domain-containing protein 2</fullName>
    </submittedName>
</protein>
<dbReference type="OrthoDB" id="163794at2759"/>
<dbReference type="PANTHER" id="PTHR21346">
    <property type="entry name" value="FUN14 DOMAIN CONTAINING"/>
    <property type="match status" value="1"/>
</dbReference>
<evidence type="ECO:0000313" key="7">
    <source>
        <dbReference type="Proteomes" id="UP000247409"/>
    </source>
</evidence>
<dbReference type="InterPro" id="IPR007014">
    <property type="entry name" value="FUN14"/>
</dbReference>
<gene>
    <name evidence="6" type="ORF">BWQ96_08532</name>
</gene>
<dbReference type="PANTHER" id="PTHR21346:SF10">
    <property type="entry name" value="TRANSMEMBRANE PROTEIN"/>
    <property type="match status" value="1"/>
</dbReference>
<evidence type="ECO:0000256" key="1">
    <source>
        <dbReference type="ARBA" id="ARBA00004370"/>
    </source>
</evidence>
<keyword evidence="4" id="KW-1133">Transmembrane helix</keyword>
<comment type="subcellular location">
    <subcellularLocation>
        <location evidence="1">Membrane</location>
    </subcellularLocation>
</comment>
<dbReference type="Proteomes" id="UP000247409">
    <property type="component" value="Unassembled WGS sequence"/>
</dbReference>